<name>A0A2N8R951_STUST</name>
<dbReference type="RefSeq" id="WP_102821630.1">
    <property type="nucleotide sequence ID" value="NZ_JAMOHR010000030.1"/>
</dbReference>
<gene>
    <name evidence="1" type="ORF">CXK99_20715</name>
</gene>
<comment type="caution">
    <text evidence="1">The sequence shown here is derived from an EMBL/GenBank/DDBJ whole genome shotgun (WGS) entry which is preliminary data.</text>
</comment>
<evidence type="ECO:0008006" key="3">
    <source>
        <dbReference type="Google" id="ProtNLM"/>
    </source>
</evidence>
<protein>
    <recommendedName>
        <fullName evidence="3">DUF402 domain-containing protein</fullName>
    </recommendedName>
</protein>
<proteinExistence type="predicted"/>
<dbReference type="EMBL" id="POUM01000024">
    <property type="protein sequence ID" value="PNF57614.1"/>
    <property type="molecule type" value="Genomic_DNA"/>
</dbReference>
<dbReference type="AlphaFoldDB" id="A0A2N8R951"/>
<evidence type="ECO:0000313" key="1">
    <source>
        <dbReference type="EMBL" id="PNF57614.1"/>
    </source>
</evidence>
<dbReference type="Proteomes" id="UP000236003">
    <property type="component" value="Unassembled WGS sequence"/>
</dbReference>
<evidence type="ECO:0000313" key="2">
    <source>
        <dbReference type="Proteomes" id="UP000236003"/>
    </source>
</evidence>
<accession>A0A2N8R951</accession>
<sequence>MKPHLNDLLLDHVENTAAVLQIGRDRMQFYPGSAFAGLALNAYPQPWRAWASKEPSGSTWFVIHLDTIGIYWEVDYVVWAKRCAFVATTDHRFYWPDGQPGLAARVLRPLYEDWMLRGALAAEYGPDYLPGLAGDPVLLQEYDDHLEELDQLLERYEIEARSPRKNGYSGNVVD</sequence>
<reference evidence="1 2" key="1">
    <citation type="submission" date="2018-01" db="EMBL/GenBank/DDBJ databases">
        <title>Denitrification phenotypes of diverse strains of Pseudomonas stutzeri.</title>
        <authorList>
            <person name="Milligan D.A."/>
            <person name="Bergaust L."/>
            <person name="Bakken L.R."/>
            <person name="Frostegard A."/>
        </authorList>
    </citation>
    <scope>NUCLEOTIDE SEQUENCE [LARGE SCALE GENOMIC DNA]</scope>
    <source>
        <strain evidence="1 2">CCUG 44592</strain>
    </source>
</reference>
<organism evidence="1 2">
    <name type="scientific">Stutzerimonas stutzeri</name>
    <name type="common">Pseudomonas stutzeri</name>
    <dbReference type="NCBI Taxonomy" id="316"/>
    <lineage>
        <taxon>Bacteria</taxon>
        <taxon>Pseudomonadati</taxon>
        <taxon>Pseudomonadota</taxon>
        <taxon>Gammaproteobacteria</taxon>
        <taxon>Pseudomonadales</taxon>
        <taxon>Pseudomonadaceae</taxon>
        <taxon>Stutzerimonas</taxon>
    </lineage>
</organism>